<protein>
    <submittedName>
        <fullName evidence="3">Calycin-like domain-containing protein</fullName>
    </submittedName>
</protein>
<reference evidence="3" key="1">
    <citation type="journal article" date="2021" name="PeerJ">
        <title>Extensive microbial diversity within the chicken gut microbiome revealed by metagenomics and culture.</title>
        <authorList>
            <person name="Gilroy R."/>
            <person name="Ravi A."/>
            <person name="Getino M."/>
            <person name="Pursley I."/>
            <person name="Horton D.L."/>
            <person name="Alikhan N.F."/>
            <person name="Baker D."/>
            <person name="Gharbi K."/>
            <person name="Hall N."/>
            <person name="Watson M."/>
            <person name="Adriaenssens E.M."/>
            <person name="Foster-Nyarko E."/>
            <person name="Jarju S."/>
            <person name="Secka A."/>
            <person name="Antonio M."/>
            <person name="Oren A."/>
            <person name="Chaudhuri R.R."/>
            <person name="La Ragione R."/>
            <person name="Hildebrand F."/>
            <person name="Pallen M.J."/>
        </authorList>
    </citation>
    <scope>NUCLEOTIDE SEQUENCE</scope>
    <source>
        <strain evidence="3">8470</strain>
    </source>
</reference>
<feature type="signal peptide" evidence="1">
    <location>
        <begin position="1"/>
        <end position="20"/>
    </location>
</feature>
<dbReference type="Pfam" id="PF13944">
    <property type="entry name" value="Calycin_like"/>
    <property type="match status" value="2"/>
</dbReference>
<accession>A0A948TP98</accession>
<dbReference type="Proteomes" id="UP000784286">
    <property type="component" value="Unassembled WGS sequence"/>
</dbReference>
<dbReference type="Gene3D" id="2.40.128.350">
    <property type="match status" value="2"/>
</dbReference>
<gene>
    <name evidence="3" type="ORF">H9928_10730</name>
</gene>
<name>A0A948TP98_9BACT</name>
<dbReference type="EMBL" id="JAHLFJ010000095">
    <property type="protein sequence ID" value="MBU3857003.1"/>
    <property type="molecule type" value="Genomic_DNA"/>
</dbReference>
<feature type="domain" description="Lipocalin-like" evidence="2">
    <location>
        <begin position="168"/>
        <end position="284"/>
    </location>
</feature>
<reference evidence="3" key="2">
    <citation type="submission" date="2021-04" db="EMBL/GenBank/DDBJ databases">
        <authorList>
            <person name="Gilroy R."/>
        </authorList>
    </citation>
    <scope>NUCLEOTIDE SEQUENCE</scope>
    <source>
        <strain evidence="3">8470</strain>
    </source>
</reference>
<feature type="chain" id="PRO_5037888813" evidence="1">
    <location>
        <begin position="21"/>
        <end position="292"/>
    </location>
</feature>
<dbReference type="PROSITE" id="PS51257">
    <property type="entry name" value="PROKAR_LIPOPROTEIN"/>
    <property type="match status" value="1"/>
</dbReference>
<feature type="domain" description="Lipocalin-like" evidence="2">
    <location>
        <begin position="35"/>
        <end position="152"/>
    </location>
</feature>
<evidence type="ECO:0000259" key="2">
    <source>
        <dbReference type="Pfam" id="PF13944"/>
    </source>
</evidence>
<dbReference type="InterPro" id="IPR024311">
    <property type="entry name" value="Lipocalin-like"/>
</dbReference>
<organism evidence="3 4">
    <name type="scientific">Candidatus Phocaeicola excrementipullorum</name>
    <dbReference type="NCBI Taxonomy" id="2838731"/>
    <lineage>
        <taxon>Bacteria</taxon>
        <taxon>Pseudomonadati</taxon>
        <taxon>Bacteroidota</taxon>
        <taxon>Bacteroidia</taxon>
        <taxon>Bacteroidales</taxon>
        <taxon>Bacteroidaceae</taxon>
        <taxon>Phocaeicola</taxon>
    </lineage>
</organism>
<evidence type="ECO:0000313" key="4">
    <source>
        <dbReference type="Proteomes" id="UP000784286"/>
    </source>
</evidence>
<proteinExistence type="predicted"/>
<dbReference type="AlphaFoldDB" id="A0A948TP98"/>
<sequence length="292" mass="29762">MNLKNFFAMAAIALFAVACGNDDTTTPEQETAKAVEGSYSGLMSMAVSGTVASESGTSVKITAEADGTVTLSFPAMGNGGSMQLEAFDVTGVSVAASESGTYTLSKESFSATSGSINLEGSNLAGTVSNGEVRITMDVKPGSMPFAITFTFDTQAEPTPETASPASEIAGEYKGIMDMSVMGSSQGTSEMTLNLTEAEDGTVTISVPAMGEGAMSMGSFDITGVAVSKSEDGTCTLSLESFETLAGSTNLKGSNLTGTVSDKKLNMTMGIQPGAMPFAITFTFTPETTEAAE</sequence>
<comment type="caution">
    <text evidence="3">The sequence shown here is derived from an EMBL/GenBank/DDBJ whole genome shotgun (WGS) entry which is preliminary data.</text>
</comment>
<evidence type="ECO:0000256" key="1">
    <source>
        <dbReference type="SAM" id="SignalP"/>
    </source>
</evidence>
<evidence type="ECO:0000313" key="3">
    <source>
        <dbReference type="EMBL" id="MBU3857003.1"/>
    </source>
</evidence>
<keyword evidence="1" id="KW-0732">Signal</keyword>